<proteinExistence type="predicted"/>
<organism evidence="1 2">
    <name type="scientific">Acanthoscelides obtectus</name>
    <name type="common">Bean weevil</name>
    <name type="synonym">Bruchus obtectus</name>
    <dbReference type="NCBI Taxonomy" id="200917"/>
    <lineage>
        <taxon>Eukaryota</taxon>
        <taxon>Metazoa</taxon>
        <taxon>Ecdysozoa</taxon>
        <taxon>Arthropoda</taxon>
        <taxon>Hexapoda</taxon>
        <taxon>Insecta</taxon>
        <taxon>Pterygota</taxon>
        <taxon>Neoptera</taxon>
        <taxon>Endopterygota</taxon>
        <taxon>Coleoptera</taxon>
        <taxon>Polyphaga</taxon>
        <taxon>Cucujiformia</taxon>
        <taxon>Chrysomeloidea</taxon>
        <taxon>Chrysomelidae</taxon>
        <taxon>Bruchinae</taxon>
        <taxon>Bruchini</taxon>
        <taxon>Acanthoscelides</taxon>
    </lineage>
</organism>
<evidence type="ECO:0000313" key="2">
    <source>
        <dbReference type="Proteomes" id="UP001152888"/>
    </source>
</evidence>
<name>A0A9P0MJY0_ACAOB</name>
<sequence>METTKMERKICLPLHHSMTWHTVWLKTCKCQEV</sequence>
<gene>
    <name evidence="1" type="ORF">ACAOBT_LOCUS33513</name>
</gene>
<dbReference type="Proteomes" id="UP001152888">
    <property type="component" value="Unassembled WGS sequence"/>
</dbReference>
<comment type="caution">
    <text evidence="1">The sequence shown here is derived from an EMBL/GenBank/DDBJ whole genome shotgun (WGS) entry which is preliminary data.</text>
</comment>
<protein>
    <submittedName>
        <fullName evidence="1">Uncharacterized protein</fullName>
    </submittedName>
</protein>
<reference evidence="1" key="1">
    <citation type="submission" date="2022-03" db="EMBL/GenBank/DDBJ databases">
        <authorList>
            <person name="Sayadi A."/>
        </authorList>
    </citation>
    <scope>NUCLEOTIDE SEQUENCE</scope>
</reference>
<evidence type="ECO:0000313" key="1">
    <source>
        <dbReference type="EMBL" id="CAH2013511.1"/>
    </source>
</evidence>
<accession>A0A9P0MJY0</accession>
<keyword evidence="2" id="KW-1185">Reference proteome</keyword>
<dbReference type="EMBL" id="CAKOFQ010008337">
    <property type="protein sequence ID" value="CAH2013511.1"/>
    <property type="molecule type" value="Genomic_DNA"/>
</dbReference>
<dbReference type="AlphaFoldDB" id="A0A9P0MJY0"/>